<feature type="transmembrane region" description="Helical" evidence="2">
    <location>
        <begin position="43"/>
        <end position="62"/>
    </location>
</feature>
<keyword evidence="2" id="KW-1133">Transmembrane helix</keyword>
<name>A0AAD9LZ99_9PEZI</name>
<accession>A0AAD9LZ99</accession>
<feature type="compositionally biased region" description="Basic and acidic residues" evidence="1">
    <location>
        <begin position="704"/>
        <end position="719"/>
    </location>
</feature>
<feature type="compositionally biased region" description="Polar residues" evidence="1">
    <location>
        <begin position="152"/>
        <end position="163"/>
    </location>
</feature>
<evidence type="ECO:0000256" key="2">
    <source>
        <dbReference type="SAM" id="Phobius"/>
    </source>
</evidence>
<dbReference type="Proteomes" id="UP001232148">
    <property type="component" value="Unassembled WGS sequence"/>
</dbReference>
<gene>
    <name evidence="3" type="ORF">LX32DRAFT_627901</name>
</gene>
<feature type="compositionally biased region" description="Basic and acidic residues" evidence="1">
    <location>
        <begin position="557"/>
        <end position="583"/>
    </location>
</feature>
<feature type="compositionally biased region" description="Polar residues" evidence="1">
    <location>
        <begin position="633"/>
        <end position="655"/>
    </location>
</feature>
<feature type="compositionally biased region" description="Polar residues" evidence="1">
    <location>
        <begin position="663"/>
        <end position="679"/>
    </location>
</feature>
<keyword evidence="2" id="KW-0812">Transmembrane</keyword>
<feature type="region of interest" description="Disordered" evidence="1">
    <location>
        <begin position="97"/>
        <end position="118"/>
    </location>
</feature>
<organism evidence="3 4">
    <name type="scientific">Colletotrichum zoysiae</name>
    <dbReference type="NCBI Taxonomy" id="1216348"/>
    <lineage>
        <taxon>Eukaryota</taxon>
        <taxon>Fungi</taxon>
        <taxon>Dikarya</taxon>
        <taxon>Ascomycota</taxon>
        <taxon>Pezizomycotina</taxon>
        <taxon>Sordariomycetes</taxon>
        <taxon>Hypocreomycetidae</taxon>
        <taxon>Glomerellales</taxon>
        <taxon>Glomerellaceae</taxon>
        <taxon>Colletotrichum</taxon>
        <taxon>Colletotrichum graminicola species complex</taxon>
    </lineage>
</organism>
<keyword evidence="4" id="KW-1185">Reference proteome</keyword>
<evidence type="ECO:0000313" key="4">
    <source>
        <dbReference type="Proteomes" id="UP001232148"/>
    </source>
</evidence>
<feature type="compositionally biased region" description="Basic and acidic residues" evidence="1">
    <location>
        <begin position="107"/>
        <end position="117"/>
    </location>
</feature>
<keyword evidence="2" id="KW-0472">Membrane</keyword>
<protein>
    <submittedName>
        <fullName evidence="3">Uncharacterized protein</fullName>
    </submittedName>
</protein>
<evidence type="ECO:0000313" key="3">
    <source>
        <dbReference type="EMBL" id="KAK2023503.1"/>
    </source>
</evidence>
<reference evidence="3" key="1">
    <citation type="submission" date="2021-06" db="EMBL/GenBank/DDBJ databases">
        <title>Comparative genomics, transcriptomics and evolutionary studies reveal genomic signatures of adaptation to plant cell wall in hemibiotrophic fungi.</title>
        <authorList>
            <consortium name="DOE Joint Genome Institute"/>
            <person name="Baroncelli R."/>
            <person name="Diaz J.F."/>
            <person name="Benocci T."/>
            <person name="Peng M."/>
            <person name="Battaglia E."/>
            <person name="Haridas S."/>
            <person name="Andreopoulos W."/>
            <person name="Labutti K."/>
            <person name="Pangilinan J."/>
            <person name="Floch G.L."/>
            <person name="Makela M.R."/>
            <person name="Henrissat B."/>
            <person name="Grigoriev I.V."/>
            <person name="Crouch J.A."/>
            <person name="De Vries R.P."/>
            <person name="Sukno S.A."/>
            <person name="Thon M.R."/>
        </authorList>
    </citation>
    <scope>NUCLEOTIDE SEQUENCE</scope>
    <source>
        <strain evidence="3">MAFF235873</strain>
    </source>
</reference>
<comment type="caution">
    <text evidence="3">The sequence shown here is derived from an EMBL/GenBank/DDBJ whole genome shotgun (WGS) entry which is preliminary data.</text>
</comment>
<feature type="transmembrane region" description="Helical" evidence="2">
    <location>
        <begin position="18"/>
        <end position="37"/>
    </location>
</feature>
<evidence type="ECO:0000256" key="1">
    <source>
        <dbReference type="SAM" id="MobiDB-lite"/>
    </source>
</evidence>
<feature type="region of interest" description="Disordered" evidence="1">
    <location>
        <begin position="350"/>
        <end position="744"/>
    </location>
</feature>
<sequence>MDSFLDWVGLRAEKMLDLLIDLFGIVFGSIIYGLLWMTGFSSIGFTLWIIVGSLVLGARKLFRGASRSLKAQWRALSESDPDKPRIPEVRSRRPSYAVCDPITDSSDPSKDGKKKSSFEVAQMKKVKKFATRLRRKTSRLEYKHRQEHKTNPRPTRNNQQTEEQSSEVEKLKSRIIELGAYLRAVEESRAELLQRQTTWTYPYDKDLEIPGRLPTISARLPVPEFRISDVIDRRKAKAAAPFNITFYSMPNTIVRPKASTLAVRSLPSADKTIDQPVKHPVTSLAVVPSSVHSPVQSSAQSSAQPSIQSRIKSRARKLVRLQTKMRKNAPVSSSPYAPTSRRYLSFAPTQPIAIPSPNSQISAPDSPAVSENNREVSQKGDKLAEESEKDASDYSINSERDSEENRSCPLPSLQESDEGDGKSGDGNLTLLPGSDDNNIDRRNDVFPPLPDSDAGSDGEASDEDQSNRPNNAGSVARPVIQQLAETLSHTEPAKEPPSTSLPVPAVIKPTVQGPSITPLGNWMEVDIQNENGPEEGRAKTDAMDVDAQNEASGKECATAKDEMEVDVENDKTKDETGKDKMEVDIENETGATTDEMQLDHENPIQGPKDVDMPDVSQKTPKPTSDDIEMRDGSISSIPNVIGKQNNQNTTAEQPSTPVPNRYRPQQATPRPQASNVSDKTMSDKASFPAPRSRDQRPVIVVRRRPADPMSRRQRALEAKRRWRLAQEQEAASAPDPATEQFRNRPPPMVASQGISARDNRLLLSESTELRKELLHKLQALWPLLPQAEVDRVRLNNLRSKALAEWRKLLSPAGKHTLPENTYISRDAFEREAAEWMKKVAELMTKLKVVPESGPLLETWRETVARREPLPEPGDD</sequence>
<feature type="compositionally biased region" description="Basic and acidic residues" evidence="1">
    <location>
        <begin position="372"/>
        <end position="406"/>
    </location>
</feature>
<feature type="compositionally biased region" description="Basic and acidic residues" evidence="1">
    <location>
        <begin position="139"/>
        <end position="150"/>
    </location>
</feature>
<proteinExistence type="predicted"/>
<dbReference type="EMBL" id="MU842997">
    <property type="protein sequence ID" value="KAK2023503.1"/>
    <property type="molecule type" value="Genomic_DNA"/>
</dbReference>
<dbReference type="AlphaFoldDB" id="A0AAD9LZ99"/>
<feature type="region of interest" description="Disordered" evidence="1">
    <location>
        <begin position="139"/>
        <end position="169"/>
    </location>
</feature>
<feature type="compositionally biased region" description="Acidic residues" evidence="1">
    <location>
        <begin position="454"/>
        <end position="464"/>
    </location>
</feature>